<evidence type="ECO:0000256" key="4">
    <source>
        <dbReference type="ARBA" id="ARBA00023136"/>
    </source>
</evidence>
<dbReference type="FunFam" id="1.20.1250.20:FF:000289">
    <property type="entry name" value="Acetyl-coenzyme A transporter 1"/>
    <property type="match status" value="1"/>
</dbReference>
<dbReference type="Gene3D" id="1.20.1250.20">
    <property type="entry name" value="MFS general substrate transporter like domains"/>
    <property type="match status" value="1"/>
</dbReference>
<gene>
    <name evidence="7" type="ORF">CERSUDRAFT_79154</name>
</gene>
<keyword evidence="4 6" id="KW-0472">Membrane</keyword>
<feature type="transmembrane region" description="Helical" evidence="6">
    <location>
        <begin position="535"/>
        <end position="556"/>
    </location>
</feature>
<dbReference type="GO" id="GO:0008521">
    <property type="term" value="F:acetyl-CoA transmembrane transporter activity"/>
    <property type="evidence" value="ECO:0007669"/>
    <property type="project" value="InterPro"/>
</dbReference>
<dbReference type="STRING" id="914234.M2RAU0"/>
<evidence type="ECO:0000256" key="2">
    <source>
        <dbReference type="ARBA" id="ARBA00022692"/>
    </source>
</evidence>
<sequence>MNSQQNRTSREPRRRQRKPDHSADTEEEDMPPRAMSTSLDSIQIHPRTPKTPRSQSRHAWSSEEGAADEVEMSLLQGDERREFADGLSVEEEQDYLSQPLKRPLSARDKRAIALLIILYLIQGFPLGLAMGSIPFILRDHLSYSELGTFSIAGWPYSLKLFWSPIVDSVFLPSLGRRKSWIIPMQLIIGTIMLGIAYNAEELMSNPGEHLYLLTMAFTSLVVFSATQDIAVDGWALTLLSEESLSYASTCQTIGLSTGSLLSHTVFLALNSEAFAQKWGIPRLTLSTYLKFCASFSFLVTIWLLFVKEDKELSGEDVSIKSVYTTMWTICKLRHIQILLLVHFFAKIGFQANDAVTQLKMVEKGLGKEDLAVAVLIDFPFQIFGGWLAGRLSRGPKPLNAWIYAYWPRLGLALVATLLVYWFPRPPISTAFFLLLIVQNVTQNFAGTIQFGGISAFHTRISDPVVGGTYMTLLNTFANMGGTWPKYFVLKGVDLFSVATCQIGDDLSVKATECVSEHGKAACTNLGGTCVTEQDGYYVVSAICLVLGFLSVVFYMIPTARKLQAMPISKWRVYG</sequence>
<accession>M2RAU0</accession>
<keyword evidence="2 6" id="KW-0812">Transmembrane</keyword>
<dbReference type="AlphaFoldDB" id="M2RAU0"/>
<evidence type="ECO:0000256" key="3">
    <source>
        <dbReference type="ARBA" id="ARBA00022989"/>
    </source>
</evidence>
<evidence type="ECO:0000256" key="1">
    <source>
        <dbReference type="ARBA" id="ARBA00004141"/>
    </source>
</evidence>
<reference evidence="7 8" key="1">
    <citation type="journal article" date="2012" name="Proc. Natl. Acad. Sci. U.S.A.">
        <title>Comparative genomics of Ceriporiopsis subvermispora and Phanerochaete chrysosporium provide insight into selective ligninolysis.</title>
        <authorList>
            <person name="Fernandez-Fueyo E."/>
            <person name="Ruiz-Duenas F.J."/>
            <person name="Ferreira P."/>
            <person name="Floudas D."/>
            <person name="Hibbett D.S."/>
            <person name="Canessa P."/>
            <person name="Larrondo L.F."/>
            <person name="James T.Y."/>
            <person name="Seelenfreund D."/>
            <person name="Lobos S."/>
            <person name="Polanco R."/>
            <person name="Tello M."/>
            <person name="Honda Y."/>
            <person name="Watanabe T."/>
            <person name="Watanabe T."/>
            <person name="Ryu J.S."/>
            <person name="Kubicek C.P."/>
            <person name="Schmoll M."/>
            <person name="Gaskell J."/>
            <person name="Hammel K.E."/>
            <person name="St John F.J."/>
            <person name="Vanden Wymelenberg A."/>
            <person name="Sabat G."/>
            <person name="Splinter BonDurant S."/>
            <person name="Syed K."/>
            <person name="Yadav J.S."/>
            <person name="Doddapaneni H."/>
            <person name="Subramanian V."/>
            <person name="Lavin J.L."/>
            <person name="Oguiza J.A."/>
            <person name="Perez G."/>
            <person name="Pisabarro A.G."/>
            <person name="Ramirez L."/>
            <person name="Santoyo F."/>
            <person name="Master E."/>
            <person name="Coutinho P.M."/>
            <person name="Henrissat B."/>
            <person name="Lombard V."/>
            <person name="Magnuson J.K."/>
            <person name="Kuees U."/>
            <person name="Hori C."/>
            <person name="Igarashi K."/>
            <person name="Samejima M."/>
            <person name="Held B.W."/>
            <person name="Barry K.W."/>
            <person name="LaButti K.M."/>
            <person name="Lapidus A."/>
            <person name="Lindquist E.A."/>
            <person name="Lucas S.M."/>
            <person name="Riley R."/>
            <person name="Salamov A.A."/>
            <person name="Hoffmeister D."/>
            <person name="Schwenk D."/>
            <person name="Hadar Y."/>
            <person name="Yarden O."/>
            <person name="de Vries R.P."/>
            <person name="Wiebenga A."/>
            <person name="Stenlid J."/>
            <person name="Eastwood D."/>
            <person name="Grigoriev I.V."/>
            <person name="Berka R.M."/>
            <person name="Blanchette R.A."/>
            <person name="Kersten P."/>
            <person name="Martinez A.T."/>
            <person name="Vicuna R."/>
            <person name="Cullen D."/>
        </authorList>
    </citation>
    <scope>NUCLEOTIDE SEQUENCE [LARGE SCALE GENOMIC DNA]</scope>
    <source>
        <strain evidence="7 8">B</strain>
    </source>
</reference>
<evidence type="ECO:0000256" key="6">
    <source>
        <dbReference type="SAM" id="Phobius"/>
    </source>
</evidence>
<dbReference type="InterPro" id="IPR024371">
    <property type="entry name" value="AcetylCoA_trans_1-like"/>
</dbReference>
<dbReference type="EMBL" id="KB445791">
    <property type="protein sequence ID" value="EMD41540.1"/>
    <property type="molecule type" value="Genomic_DNA"/>
</dbReference>
<evidence type="ECO:0000313" key="7">
    <source>
        <dbReference type="EMBL" id="EMD41540.1"/>
    </source>
</evidence>
<evidence type="ECO:0000313" key="8">
    <source>
        <dbReference type="Proteomes" id="UP000016930"/>
    </source>
</evidence>
<feature type="region of interest" description="Disordered" evidence="5">
    <location>
        <begin position="1"/>
        <end position="70"/>
    </location>
</feature>
<dbReference type="PANTHER" id="PTHR12778">
    <property type="entry name" value="SOLUTE CARRIER FAMILY 33 ACETYL-COA TRANSPORTER -RELATED"/>
    <property type="match status" value="1"/>
</dbReference>
<feature type="transmembrane region" description="Helical" evidence="6">
    <location>
        <begin position="370"/>
        <end position="388"/>
    </location>
</feature>
<evidence type="ECO:0000256" key="5">
    <source>
        <dbReference type="SAM" id="MobiDB-lite"/>
    </source>
</evidence>
<dbReference type="Proteomes" id="UP000016930">
    <property type="component" value="Unassembled WGS sequence"/>
</dbReference>
<dbReference type="SUPFAM" id="SSF103473">
    <property type="entry name" value="MFS general substrate transporter"/>
    <property type="match status" value="1"/>
</dbReference>
<keyword evidence="3 6" id="KW-1133">Transmembrane helix</keyword>
<evidence type="ECO:0008006" key="9">
    <source>
        <dbReference type="Google" id="ProtNLM"/>
    </source>
</evidence>
<organism evidence="7 8">
    <name type="scientific">Ceriporiopsis subvermispora (strain B)</name>
    <name type="common">White-rot fungus</name>
    <name type="synonym">Gelatoporia subvermispora</name>
    <dbReference type="NCBI Taxonomy" id="914234"/>
    <lineage>
        <taxon>Eukaryota</taxon>
        <taxon>Fungi</taxon>
        <taxon>Dikarya</taxon>
        <taxon>Basidiomycota</taxon>
        <taxon>Agaricomycotina</taxon>
        <taxon>Agaricomycetes</taxon>
        <taxon>Polyporales</taxon>
        <taxon>Gelatoporiaceae</taxon>
        <taxon>Gelatoporia</taxon>
    </lineage>
</organism>
<dbReference type="GO" id="GO:0016020">
    <property type="term" value="C:membrane"/>
    <property type="evidence" value="ECO:0007669"/>
    <property type="project" value="UniProtKB-SubCell"/>
</dbReference>
<proteinExistence type="predicted"/>
<feature type="transmembrane region" description="Helical" evidence="6">
    <location>
        <begin position="400"/>
        <end position="422"/>
    </location>
</feature>
<comment type="subcellular location">
    <subcellularLocation>
        <location evidence="1">Membrane</location>
        <topology evidence="1">Multi-pass membrane protein</topology>
    </subcellularLocation>
</comment>
<feature type="transmembrane region" description="Helical" evidence="6">
    <location>
        <begin position="209"/>
        <end position="226"/>
    </location>
</feature>
<dbReference type="InterPro" id="IPR004752">
    <property type="entry name" value="AmpG_permease/AT-1"/>
</dbReference>
<feature type="transmembrane region" description="Helical" evidence="6">
    <location>
        <begin position="180"/>
        <end position="197"/>
    </location>
</feature>
<keyword evidence="8" id="KW-1185">Reference proteome</keyword>
<dbReference type="PANTHER" id="PTHR12778:SF9">
    <property type="entry name" value="ACETYL-COENZYME A TRANSPORTER 1"/>
    <property type="match status" value="1"/>
</dbReference>
<dbReference type="Pfam" id="PF13000">
    <property type="entry name" value="Acatn"/>
    <property type="match status" value="3"/>
</dbReference>
<dbReference type="OrthoDB" id="6415790at2759"/>
<feature type="transmembrane region" description="Helical" evidence="6">
    <location>
        <begin position="288"/>
        <end position="305"/>
    </location>
</feature>
<name>M2RAU0_CERS8</name>
<dbReference type="GO" id="GO:0035348">
    <property type="term" value="P:acetyl-CoA transmembrane transport"/>
    <property type="evidence" value="ECO:0007669"/>
    <property type="project" value="InterPro"/>
</dbReference>
<protein>
    <recommendedName>
        <fullName evidence="9">MFS general substrate transporter</fullName>
    </recommendedName>
</protein>
<feature type="transmembrane region" description="Helical" evidence="6">
    <location>
        <begin position="111"/>
        <end position="137"/>
    </location>
</feature>
<dbReference type="InterPro" id="IPR036259">
    <property type="entry name" value="MFS_trans_sf"/>
</dbReference>
<dbReference type="HOGENOM" id="CLU_020502_2_0_1"/>